<evidence type="ECO:0000256" key="1">
    <source>
        <dbReference type="SAM" id="Coils"/>
    </source>
</evidence>
<keyword evidence="1" id="KW-0175">Coiled coil</keyword>
<feature type="coiled-coil region" evidence="1">
    <location>
        <begin position="155"/>
        <end position="186"/>
    </location>
</feature>
<organism evidence="2 3">
    <name type="scientific">Salinivibrio costicola</name>
    <name type="common">Vibrio costicola</name>
    <dbReference type="NCBI Taxonomy" id="51367"/>
    <lineage>
        <taxon>Bacteria</taxon>
        <taxon>Pseudomonadati</taxon>
        <taxon>Pseudomonadota</taxon>
        <taxon>Gammaproteobacteria</taxon>
        <taxon>Vibrionales</taxon>
        <taxon>Vibrionaceae</taxon>
        <taxon>Salinivibrio</taxon>
    </lineage>
</organism>
<reference evidence="2 3" key="1">
    <citation type="submission" date="2020-03" db="EMBL/GenBank/DDBJ databases">
        <title>Genome mining reveals the biosynthetic pathways of PHA and ectoines of the halophilic strain Salinivibrio costicola M318 isolated from fermented shrimp paste.</title>
        <authorList>
            <person name="Doan T.V."/>
            <person name="Tran L.T."/>
            <person name="Trieu T.A."/>
            <person name="Nguyen Q.V."/>
            <person name="Quach T.N."/>
            <person name="Phi T.Q."/>
            <person name="Kumar S."/>
        </authorList>
    </citation>
    <scope>NUCLEOTIDE SEQUENCE [LARGE SCALE GENOMIC DNA]</scope>
    <source>
        <strain evidence="2 3">M318</strain>
    </source>
</reference>
<name>A0ABX6K8J0_SALCS</name>
<evidence type="ECO:0008006" key="4">
    <source>
        <dbReference type="Google" id="ProtNLM"/>
    </source>
</evidence>
<sequence>MYIIENEKAFKEANEKKADILVSSAILGFALTRYYQNQPCQIDYEYPNENDSHTWGELLKQKDKVSSIEGTLSLIKIISLAFYRHEKKTIQDINVDKKDEIPAEFKRLKKEKEEKELEKINGEIDELKKNKIIEKIKQKIEKEKIEDDINYGFIKKILEEVKKEAKEKLEEAKPEAEKEAEIFTNEEIQSLKRNKFNEQLFIKYLSKNERKALGEYSSHEKKDTLKEILTYCEYIKEIDDQQNHLHILSTISHVMDCYEPGSGKILDGQSPLGKEGKLITGKKGGEGLAFKERHGGMSISKAQMLENAFNKKDGIYRGRGAYTGMVDNPLKDNEEVYPTERVAYEVKKENYFIEEAGKLAKETLLNFKDIDGKDADNKNIPWGMISPSNDKFINLSIKKNKGMGPIICDAGKSRVGYVHGMCTAIVKCKHLGPWATPYEMATGSDTTKMASCFACTTYMYANGYPPSSIHLGRGESWVPPKKDYIRLELNQTTKSKKLDHSDNCLKEWQREIGHYVSLGLDCIKKAKDINLINSEHEELSTNMCNEINTKIKEKATERATEQKTIREFNEFYRPMEINEEIIDNEKEISKSNELKDVMKYSIAQEVVSEYFLEALTVHKKDSDRIKEVFKPLYQKYLTLSKHSFT</sequence>
<gene>
    <name evidence="2" type="ORF">HBA18_15760</name>
</gene>
<accession>A0ABX6K8J0</accession>
<dbReference type="RefSeq" id="WP_167315341.1">
    <property type="nucleotide sequence ID" value="NZ_CP050267.1"/>
</dbReference>
<keyword evidence="3" id="KW-1185">Reference proteome</keyword>
<evidence type="ECO:0000313" key="3">
    <source>
        <dbReference type="Proteomes" id="UP000501408"/>
    </source>
</evidence>
<dbReference type="Proteomes" id="UP000501408">
    <property type="component" value="Chromosome 2"/>
</dbReference>
<evidence type="ECO:0000313" key="2">
    <source>
        <dbReference type="EMBL" id="QIR07844.1"/>
    </source>
</evidence>
<feature type="coiled-coil region" evidence="1">
    <location>
        <begin position="103"/>
        <end position="130"/>
    </location>
</feature>
<protein>
    <recommendedName>
        <fullName evidence="4">DUF3987 domain-containing protein</fullName>
    </recommendedName>
</protein>
<proteinExistence type="predicted"/>
<dbReference type="EMBL" id="CP050267">
    <property type="protein sequence ID" value="QIR07844.1"/>
    <property type="molecule type" value="Genomic_DNA"/>
</dbReference>